<dbReference type="InterPro" id="IPR050447">
    <property type="entry name" value="Erg6_SMT_methyltransf"/>
</dbReference>
<dbReference type="CDD" id="cd02440">
    <property type="entry name" value="AdoMet_MTases"/>
    <property type="match status" value="1"/>
</dbReference>
<accession>A0A5C4W933</accession>
<dbReference type="Proteomes" id="UP000313231">
    <property type="component" value="Unassembled WGS sequence"/>
</dbReference>
<keyword evidence="1" id="KW-0489">Methyltransferase</keyword>
<dbReference type="Pfam" id="PF02353">
    <property type="entry name" value="CMAS"/>
    <property type="match status" value="1"/>
</dbReference>
<evidence type="ECO:0000313" key="2">
    <source>
        <dbReference type="Proteomes" id="UP000313231"/>
    </source>
</evidence>
<dbReference type="RefSeq" id="WP_139621817.1">
    <property type="nucleotide sequence ID" value="NZ_VDMP01000018.1"/>
</dbReference>
<dbReference type="OrthoDB" id="9805171at2"/>
<dbReference type="SUPFAM" id="SSF53335">
    <property type="entry name" value="S-adenosyl-L-methionine-dependent methyltransferases"/>
    <property type="match status" value="1"/>
</dbReference>
<gene>
    <name evidence="1" type="ORF">FHP29_05340</name>
</gene>
<comment type="caution">
    <text evidence="1">The sequence shown here is derived from an EMBL/GenBank/DDBJ whole genome shotgun (WGS) entry which is preliminary data.</text>
</comment>
<reference evidence="1 2" key="1">
    <citation type="journal article" date="2016" name="Int. J. Syst. Evol. Microbiol.">
        <title>Nocardioides albidus sp. nov., an actinobacterium isolated from garden soil.</title>
        <authorList>
            <person name="Singh H."/>
            <person name="Du J."/>
            <person name="Trinh H."/>
            <person name="Won K."/>
            <person name="Yang J.E."/>
            <person name="Yin C."/>
            <person name="Kook M."/>
            <person name="Yi T.H."/>
        </authorList>
    </citation>
    <scope>NUCLEOTIDE SEQUENCE [LARGE SCALE GENOMIC DNA]</scope>
    <source>
        <strain evidence="1 2">CCTCC AB 2015297</strain>
    </source>
</reference>
<dbReference type="PANTHER" id="PTHR44068">
    <property type="entry name" value="ZGC:194242"/>
    <property type="match status" value="1"/>
</dbReference>
<evidence type="ECO:0000313" key="1">
    <source>
        <dbReference type="EMBL" id="TNM44136.1"/>
    </source>
</evidence>
<sequence length="274" mass="29966">MADYDPAAHYDRVTRAWALLMGDDLHYGYFEDPAEPVATASDRLTSLMIEHADLAPGLRVLDVGCGSGGPASRLVAEHDVDLLGITTSAVGVDTARGRFAALDLSGRFEQRDGTDTGLPDASFDRVWVLEASHLMPDREALIREAARVLAPGGRLVLCDIIRRREIGFLELRERREEFAVLRAAFGAARMDPLSAYAEHAARHGLTVDVETDISAETRPTFAAWRANAERHHDAVVDLIGADELDVFVRSLAILEGLWDDKTLGYGIFSARRAG</sequence>
<dbReference type="EMBL" id="VDMP01000018">
    <property type="protein sequence ID" value="TNM44136.1"/>
    <property type="molecule type" value="Genomic_DNA"/>
</dbReference>
<dbReference type="InterPro" id="IPR029063">
    <property type="entry name" value="SAM-dependent_MTases_sf"/>
</dbReference>
<organism evidence="1 2">
    <name type="scientific">Nocardioides albidus</name>
    <dbReference type="NCBI Taxonomy" id="1517589"/>
    <lineage>
        <taxon>Bacteria</taxon>
        <taxon>Bacillati</taxon>
        <taxon>Actinomycetota</taxon>
        <taxon>Actinomycetes</taxon>
        <taxon>Propionibacteriales</taxon>
        <taxon>Nocardioidaceae</taxon>
        <taxon>Nocardioides</taxon>
    </lineage>
</organism>
<dbReference type="PANTHER" id="PTHR44068:SF11">
    <property type="entry name" value="GERANYL DIPHOSPHATE 2-C-METHYLTRANSFERASE"/>
    <property type="match status" value="1"/>
</dbReference>
<dbReference type="AlphaFoldDB" id="A0A5C4W933"/>
<proteinExistence type="predicted"/>
<keyword evidence="1" id="KW-0808">Transferase</keyword>
<keyword evidence="2" id="KW-1185">Reference proteome</keyword>
<dbReference type="GO" id="GO:0032259">
    <property type="term" value="P:methylation"/>
    <property type="evidence" value="ECO:0007669"/>
    <property type="project" value="UniProtKB-KW"/>
</dbReference>
<protein>
    <submittedName>
        <fullName evidence="1">Methyltransferase domain-containing protein</fullName>
    </submittedName>
</protein>
<dbReference type="Gene3D" id="3.40.50.150">
    <property type="entry name" value="Vaccinia Virus protein VP39"/>
    <property type="match status" value="1"/>
</dbReference>
<name>A0A5C4W933_9ACTN</name>
<dbReference type="GO" id="GO:0008168">
    <property type="term" value="F:methyltransferase activity"/>
    <property type="evidence" value="ECO:0007669"/>
    <property type="project" value="UniProtKB-KW"/>
</dbReference>